<evidence type="ECO:0000256" key="7">
    <source>
        <dbReference type="ARBA" id="ARBA00023242"/>
    </source>
</evidence>
<evidence type="ECO:0000313" key="10">
    <source>
        <dbReference type="Proteomes" id="UP000792457"/>
    </source>
</evidence>
<name>A0A8K0KP46_LADFU</name>
<reference evidence="9" key="2">
    <citation type="submission" date="2017-10" db="EMBL/GenBank/DDBJ databases">
        <title>Ladona fulva Genome sequencing and assembly.</title>
        <authorList>
            <person name="Murali S."/>
            <person name="Richards S."/>
            <person name="Bandaranaike D."/>
            <person name="Bellair M."/>
            <person name="Blankenburg K."/>
            <person name="Chao H."/>
            <person name="Dinh H."/>
            <person name="Doddapaneni H."/>
            <person name="Dugan-Rocha S."/>
            <person name="Elkadiri S."/>
            <person name="Gnanaolivu R."/>
            <person name="Hernandez B."/>
            <person name="Skinner E."/>
            <person name="Javaid M."/>
            <person name="Lee S."/>
            <person name="Li M."/>
            <person name="Ming W."/>
            <person name="Munidasa M."/>
            <person name="Muniz J."/>
            <person name="Nguyen L."/>
            <person name="Hughes D."/>
            <person name="Osuji N."/>
            <person name="Pu L.-L."/>
            <person name="Puazo M."/>
            <person name="Qu C."/>
            <person name="Quiroz J."/>
            <person name="Raj R."/>
            <person name="Weissenberger G."/>
            <person name="Xin Y."/>
            <person name="Zou X."/>
            <person name="Han Y."/>
            <person name="Worley K."/>
            <person name="Muzny D."/>
            <person name="Gibbs R."/>
        </authorList>
    </citation>
    <scope>NUCLEOTIDE SEQUENCE</scope>
    <source>
        <strain evidence="9">Sampled in the wild</strain>
    </source>
</reference>
<feature type="domain" description="DDE Tnp4" evidence="8">
    <location>
        <begin position="89"/>
        <end position="220"/>
    </location>
</feature>
<evidence type="ECO:0000256" key="5">
    <source>
        <dbReference type="ARBA" id="ARBA00022723"/>
    </source>
</evidence>
<accession>A0A8K0KP46</accession>
<dbReference type="OrthoDB" id="6578142at2759"/>
<keyword evidence="6" id="KW-0378">Hydrolase</keyword>
<evidence type="ECO:0000256" key="1">
    <source>
        <dbReference type="ARBA" id="ARBA00001968"/>
    </source>
</evidence>
<dbReference type="EMBL" id="KZ309150">
    <property type="protein sequence ID" value="KAG8237311.1"/>
    <property type="molecule type" value="Genomic_DNA"/>
</dbReference>
<evidence type="ECO:0000256" key="3">
    <source>
        <dbReference type="ARBA" id="ARBA00006958"/>
    </source>
</evidence>
<evidence type="ECO:0000256" key="6">
    <source>
        <dbReference type="ARBA" id="ARBA00022801"/>
    </source>
</evidence>
<dbReference type="GO" id="GO:0005634">
    <property type="term" value="C:nucleus"/>
    <property type="evidence" value="ECO:0007669"/>
    <property type="project" value="UniProtKB-SubCell"/>
</dbReference>
<dbReference type="Pfam" id="PF13359">
    <property type="entry name" value="DDE_Tnp_4"/>
    <property type="match status" value="1"/>
</dbReference>
<comment type="similarity">
    <text evidence="3">Belongs to the HARBI1 family.</text>
</comment>
<gene>
    <name evidence="9" type="ORF">J437_LFUL017495</name>
</gene>
<dbReference type="InterPro" id="IPR027806">
    <property type="entry name" value="HARBI1_dom"/>
</dbReference>
<evidence type="ECO:0000259" key="8">
    <source>
        <dbReference type="Pfam" id="PF13359"/>
    </source>
</evidence>
<sequence>MREAISPHVRLIATLQFLATGSFQDLKFSMRVSPQKLGEIIMETSVAIRKALQTFIQVSILQLFDKTIGCGNKSRIISNWQFPNCLGAVDGKHIQIKNPANSGSHYFNYKGTCSVVMMVIVDANYEVSLADVGTNGRISDGGVIKKTAFYESQKWKLNIPLPKHLPGSNKTSPNVFVGDEAFKLQDNFMKPYSFHERRIFNRRLSRGRSVVEFFLEFLFQDLQYLKNPSICRQLRSIFCEKWI</sequence>
<evidence type="ECO:0000256" key="2">
    <source>
        <dbReference type="ARBA" id="ARBA00004123"/>
    </source>
</evidence>
<evidence type="ECO:0000256" key="4">
    <source>
        <dbReference type="ARBA" id="ARBA00022722"/>
    </source>
</evidence>
<dbReference type="GO" id="GO:0046872">
    <property type="term" value="F:metal ion binding"/>
    <property type="evidence" value="ECO:0007669"/>
    <property type="project" value="UniProtKB-KW"/>
</dbReference>
<keyword evidence="7" id="KW-0539">Nucleus</keyword>
<dbReference type="AlphaFoldDB" id="A0A8K0KP46"/>
<reference evidence="9" key="1">
    <citation type="submission" date="2013-04" db="EMBL/GenBank/DDBJ databases">
        <authorList>
            <person name="Qu J."/>
            <person name="Murali S.C."/>
            <person name="Bandaranaike D."/>
            <person name="Bellair M."/>
            <person name="Blankenburg K."/>
            <person name="Chao H."/>
            <person name="Dinh H."/>
            <person name="Doddapaneni H."/>
            <person name="Downs B."/>
            <person name="Dugan-Rocha S."/>
            <person name="Elkadiri S."/>
            <person name="Gnanaolivu R.D."/>
            <person name="Hernandez B."/>
            <person name="Javaid M."/>
            <person name="Jayaseelan J.C."/>
            <person name="Lee S."/>
            <person name="Li M."/>
            <person name="Ming W."/>
            <person name="Munidasa M."/>
            <person name="Muniz J."/>
            <person name="Nguyen L."/>
            <person name="Ongeri F."/>
            <person name="Osuji N."/>
            <person name="Pu L.-L."/>
            <person name="Puazo M."/>
            <person name="Qu C."/>
            <person name="Quiroz J."/>
            <person name="Raj R."/>
            <person name="Weissenberger G."/>
            <person name="Xin Y."/>
            <person name="Zou X."/>
            <person name="Han Y."/>
            <person name="Richards S."/>
            <person name="Worley K."/>
            <person name="Muzny D."/>
            <person name="Gibbs R."/>
        </authorList>
    </citation>
    <scope>NUCLEOTIDE SEQUENCE</scope>
    <source>
        <strain evidence="9">Sampled in the wild</strain>
    </source>
</reference>
<dbReference type="PANTHER" id="PTHR22930">
    <property type="match status" value="1"/>
</dbReference>
<evidence type="ECO:0000313" key="9">
    <source>
        <dbReference type="EMBL" id="KAG8237311.1"/>
    </source>
</evidence>
<keyword evidence="4" id="KW-0540">Nuclease</keyword>
<keyword evidence="5" id="KW-0479">Metal-binding</keyword>
<comment type="subcellular location">
    <subcellularLocation>
        <location evidence="2">Nucleus</location>
    </subcellularLocation>
</comment>
<dbReference type="GO" id="GO:0016787">
    <property type="term" value="F:hydrolase activity"/>
    <property type="evidence" value="ECO:0007669"/>
    <property type="project" value="UniProtKB-KW"/>
</dbReference>
<keyword evidence="10" id="KW-1185">Reference proteome</keyword>
<dbReference type="Proteomes" id="UP000792457">
    <property type="component" value="Unassembled WGS sequence"/>
</dbReference>
<dbReference type="GO" id="GO:0004518">
    <property type="term" value="F:nuclease activity"/>
    <property type="evidence" value="ECO:0007669"/>
    <property type="project" value="UniProtKB-KW"/>
</dbReference>
<comment type="caution">
    <text evidence="9">The sequence shown here is derived from an EMBL/GenBank/DDBJ whole genome shotgun (WGS) entry which is preliminary data.</text>
</comment>
<organism evidence="9 10">
    <name type="scientific">Ladona fulva</name>
    <name type="common">Scarce chaser dragonfly</name>
    <name type="synonym">Libellula fulva</name>
    <dbReference type="NCBI Taxonomy" id="123851"/>
    <lineage>
        <taxon>Eukaryota</taxon>
        <taxon>Metazoa</taxon>
        <taxon>Ecdysozoa</taxon>
        <taxon>Arthropoda</taxon>
        <taxon>Hexapoda</taxon>
        <taxon>Insecta</taxon>
        <taxon>Pterygota</taxon>
        <taxon>Palaeoptera</taxon>
        <taxon>Odonata</taxon>
        <taxon>Epiprocta</taxon>
        <taxon>Anisoptera</taxon>
        <taxon>Libelluloidea</taxon>
        <taxon>Libellulidae</taxon>
        <taxon>Ladona</taxon>
    </lineage>
</organism>
<comment type="cofactor">
    <cofactor evidence="1">
        <name>a divalent metal cation</name>
        <dbReference type="ChEBI" id="CHEBI:60240"/>
    </cofactor>
</comment>
<protein>
    <recommendedName>
        <fullName evidence="8">DDE Tnp4 domain-containing protein</fullName>
    </recommendedName>
</protein>
<proteinExistence type="inferred from homology"/>
<dbReference type="InterPro" id="IPR045249">
    <property type="entry name" value="HARBI1-like"/>
</dbReference>
<dbReference type="PANTHER" id="PTHR22930:SF269">
    <property type="entry name" value="NUCLEASE HARBI1-LIKE PROTEIN"/>
    <property type="match status" value="1"/>
</dbReference>